<feature type="compositionally biased region" description="Pro residues" evidence="1">
    <location>
        <begin position="137"/>
        <end position="165"/>
    </location>
</feature>
<reference evidence="4 5" key="1">
    <citation type="submission" date="2023-07" db="EMBL/GenBank/DDBJ databases">
        <title>Sequencing the genomes of 1000 actinobacteria strains.</title>
        <authorList>
            <person name="Klenk H.-P."/>
        </authorList>
    </citation>
    <scope>NUCLEOTIDE SEQUENCE [LARGE SCALE GENOMIC DNA]</scope>
    <source>
        <strain evidence="4 5">DSM 46740</strain>
    </source>
</reference>
<evidence type="ECO:0000313" key="4">
    <source>
        <dbReference type="EMBL" id="MDP9846397.1"/>
    </source>
</evidence>
<dbReference type="Proteomes" id="UP001225356">
    <property type="component" value="Unassembled WGS sequence"/>
</dbReference>
<dbReference type="EMBL" id="JAUSQU010000001">
    <property type="protein sequence ID" value="MDP9846397.1"/>
    <property type="molecule type" value="Genomic_DNA"/>
</dbReference>
<evidence type="ECO:0000313" key="5">
    <source>
        <dbReference type="Proteomes" id="UP001225356"/>
    </source>
</evidence>
<dbReference type="RefSeq" id="WP_307562851.1">
    <property type="nucleotide sequence ID" value="NZ_JAUSQU010000001.1"/>
</dbReference>
<feature type="chain" id="PRO_5045330417" description="DUF1996 domain-containing protein" evidence="2">
    <location>
        <begin position="21"/>
        <end position="463"/>
    </location>
</feature>
<feature type="signal peptide" evidence="2">
    <location>
        <begin position="1"/>
        <end position="20"/>
    </location>
</feature>
<evidence type="ECO:0000259" key="3">
    <source>
        <dbReference type="Pfam" id="PF09362"/>
    </source>
</evidence>
<organism evidence="4 5">
    <name type="scientific">Streptosporangium lutulentum</name>
    <dbReference type="NCBI Taxonomy" id="1461250"/>
    <lineage>
        <taxon>Bacteria</taxon>
        <taxon>Bacillati</taxon>
        <taxon>Actinomycetota</taxon>
        <taxon>Actinomycetes</taxon>
        <taxon>Streptosporangiales</taxon>
        <taxon>Streptosporangiaceae</taxon>
        <taxon>Streptosporangium</taxon>
    </lineage>
</organism>
<feature type="domain" description="DUF1996" evidence="3">
    <location>
        <begin position="228"/>
        <end position="442"/>
    </location>
</feature>
<keyword evidence="2" id="KW-0732">Signal</keyword>
<feature type="region of interest" description="Disordered" evidence="1">
    <location>
        <begin position="34"/>
        <end position="174"/>
    </location>
</feature>
<gene>
    <name evidence="4" type="ORF">J2853_005608</name>
</gene>
<name>A0ABT9QI82_9ACTN</name>
<protein>
    <recommendedName>
        <fullName evidence="3">DUF1996 domain-containing protein</fullName>
    </recommendedName>
</protein>
<dbReference type="PANTHER" id="PTHR43662">
    <property type="match status" value="1"/>
</dbReference>
<evidence type="ECO:0000256" key="1">
    <source>
        <dbReference type="SAM" id="MobiDB-lite"/>
    </source>
</evidence>
<evidence type="ECO:0000256" key="2">
    <source>
        <dbReference type="SAM" id="SignalP"/>
    </source>
</evidence>
<dbReference type="PANTHER" id="PTHR43662:SF3">
    <property type="entry name" value="DOMAIN PROTEIN, PUTATIVE (AFU_ORTHOLOGUE AFUA_6G11970)-RELATED"/>
    <property type="match status" value="1"/>
</dbReference>
<feature type="compositionally biased region" description="Polar residues" evidence="1">
    <location>
        <begin position="199"/>
        <end position="214"/>
    </location>
</feature>
<accession>A0ABT9QI82</accession>
<comment type="caution">
    <text evidence="4">The sequence shown here is derived from an EMBL/GenBank/DDBJ whole genome shotgun (WGS) entry which is preliminary data.</text>
</comment>
<dbReference type="InterPro" id="IPR018535">
    <property type="entry name" value="DUF1996"/>
</dbReference>
<keyword evidence="5" id="KW-1185">Reference proteome</keyword>
<dbReference type="Pfam" id="PF09362">
    <property type="entry name" value="DUF1996"/>
    <property type="match status" value="1"/>
</dbReference>
<feature type="compositionally biased region" description="Low complexity" evidence="1">
    <location>
        <begin position="40"/>
        <end position="84"/>
    </location>
</feature>
<proteinExistence type="predicted"/>
<sequence>MKRAFVTMSALALAASTLTAVTITVSTVPAFGDHCDPAEQGQSQAQRQQNQDRQGQDQQEQGRPDQPAQDAPAQDPAAQDLPPAGGAVNQASPTRAPSPETGEAPETSPTQAPEDEPADESLSRRRPTQTPGRTPTQAPPSASPTPAPSESPAPTPSEPAPSEPPAPDEDEEAAECADLGPFPEDFIDIRQVQRNFQEVRTQRRGSSGTFTSRCGRNENRHHNSDNFIVAPGVSNGAHHVHDYVGNLSTDGFSTDQSLAAAGTTCALGDRSTYFWPVLRDRTNDTNADDADGNVGSIMTPRQVSLQFRGNPVSKVTAMPRFIRIITGDAKAATNGGANALAKWSCTGFGNRVTTKYPLCPRGSRLLRILDFPSCWDGQNTDSANHRTHVLFPDANGACPSGTRAVPQLRMTLTYTTPRTASFALDAFPEQLHNPVTDHGDFANVMSNQLMRFAVDCINRGRRC</sequence>
<feature type="region of interest" description="Disordered" evidence="1">
    <location>
        <begin position="199"/>
        <end position="223"/>
    </location>
</feature>